<evidence type="ECO:0000313" key="2">
    <source>
        <dbReference type="Proteomes" id="UP000829685"/>
    </source>
</evidence>
<reference evidence="1" key="1">
    <citation type="submission" date="2021-03" db="EMBL/GenBank/DDBJ databases">
        <title>Revisited historic fungal species revealed as producer of novel bioactive compounds through whole genome sequencing and comparative genomics.</title>
        <authorList>
            <person name="Vignolle G.A."/>
            <person name="Hochenegger N."/>
            <person name="Mach R.L."/>
            <person name="Mach-Aigner A.R."/>
            <person name="Javad Rahimi M."/>
            <person name="Salim K.A."/>
            <person name="Chan C.M."/>
            <person name="Lim L.B.L."/>
            <person name="Cai F."/>
            <person name="Druzhinina I.S."/>
            <person name="U'Ren J.M."/>
            <person name="Derntl C."/>
        </authorList>
    </citation>
    <scope>NUCLEOTIDE SEQUENCE</scope>
    <source>
        <strain evidence="1">TUCIM 5799</strain>
    </source>
</reference>
<keyword evidence="2" id="KW-1185">Reference proteome</keyword>
<dbReference type="AlphaFoldDB" id="A0A9P9WQD4"/>
<sequence length="265" mass="29309">MCSAPTFHSPKPLPSGPANQAIARDSNLHIIRSTPVSQRGTLADLLFCSRNRDPRVLPYPDKLSRQDVPVASMGSFRRHCPLRTIISVLAALLVFVYWTQHQPAPITMPEDTLSRLVVSVRHSGSYSLTFSVTNKHDAPLTVLKWQSPFDPSAVHQGVLKLYSPADSDMPLDIPIVQIRRRMPPGRDALVTIEPGQTAEHQVELKEPVVPIDKLKGDVKISGQGRWLSVWQKRADEVSAKELEDLGGGDQTLTGDYVIEPVTVTF</sequence>
<comment type="caution">
    <text evidence="1">The sequence shown here is derived from an EMBL/GenBank/DDBJ whole genome shotgun (WGS) entry which is preliminary data.</text>
</comment>
<evidence type="ECO:0000313" key="1">
    <source>
        <dbReference type="EMBL" id="KAI1874723.1"/>
    </source>
</evidence>
<organism evidence="1 2">
    <name type="scientific">Neoarthrinium moseri</name>
    <dbReference type="NCBI Taxonomy" id="1658444"/>
    <lineage>
        <taxon>Eukaryota</taxon>
        <taxon>Fungi</taxon>
        <taxon>Dikarya</taxon>
        <taxon>Ascomycota</taxon>
        <taxon>Pezizomycotina</taxon>
        <taxon>Sordariomycetes</taxon>
        <taxon>Xylariomycetidae</taxon>
        <taxon>Amphisphaeriales</taxon>
        <taxon>Apiosporaceae</taxon>
        <taxon>Neoarthrinium</taxon>
    </lineage>
</organism>
<dbReference type="OrthoDB" id="4664297at2759"/>
<name>A0A9P9WQD4_9PEZI</name>
<gene>
    <name evidence="1" type="ORF">JX265_004931</name>
</gene>
<accession>A0A9P9WQD4</accession>
<dbReference type="Proteomes" id="UP000829685">
    <property type="component" value="Unassembled WGS sequence"/>
</dbReference>
<protein>
    <submittedName>
        <fullName evidence="1">Uncharacterized protein</fullName>
    </submittedName>
</protein>
<dbReference type="EMBL" id="JAFIMR010000009">
    <property type="protein sequence ID" value="KAI1874723.1"/>
    <property type="molecule type" value="Genomic_DNA"/>
</dbReference>
<proteinExistence type="predicted"/>
<dbReference type="Gene3D" id="2.60.40.2970">
    <property type="match status" value="1"/>
</dbReference>